<name>A0A4U0V640_9PEZI</name>
<dbReference type="GO" id="GO:0017025">
    <property type="term" value="F:TBP-class protein binding"/>
    <property type="evidence" value="ECO:0007669"/>
    <property type="project" value="TreeGrafter"/>
</dbReference>
<dbReference type="InterPro" id="IPR053029">
    <property type="entry name" value="RNA_pol_I-specific_init_factor"/>
</dbReference>
<dbReference type="GO" id="GO:0070860">
    <property type="term" value="C:RNA polymerase I core factor complex"/>
    <property type="evidence" value="ECO:0007669"/>
    <property type="project" value="TreeGrafter"/>
</dbReference>
<comment type="caution">
    <text evidence="3">The sequence shown here is derived from an EMBL/GenBank/DDBJ whole genome shotgun (WGS) entry which is preliminary data.</text>
</comment>
<dbReference type="AlphaFoldDB" id="A0A4U0V640"/>
<dbReference type="InterPro" id="IPR007224">
    <property type="entry name" value="TIF_Rrn11"/>
</dbReference>
<dbReference type="EMBL" id="JAUJLE010000261">
    <property type="protein sequence ID" value="KAK0964346.1"/>
    <property type="molecule type" value="Genomic_DNA"/>
</dbReference>
<reference evidence="2" key="2">
    <citation type="submission" date="2023-06" db="EMBL/GenBank/DDBJ databases">
        <title>Black Yeasts Isolated from many extreme environments.</title>
        <authorList>
            <person name="Coleine C."/>
            <person name="Stajich J.E."/>
            <person name="Selbmann L."/>
        </authorList>
    </citation>
    <scope>NUCLEOTIDE SEQUENCE</scope>
    <source>
        <strain evidence="2">CCFEE 5200</strain>
    </source>
</reference>
<dbReference type="Proteomes" id="UP001175353">
    <property type="component" value="Unassembled WGS sequence"/>
</dbReference>
<dbReference type="Proteomes" id="UP000310066">
    <property type="component" value="Unassembled WGS sequence"/>
</dbReference>
<dbReference type="GO" id="GO:0042790">
    <property type="term" value="P:nucleolar large rRNA transcription by RNA polymerase I"/>
    <property type="evidence" value="ECO:0007669"/>
    <property type="project" value="TreeGrafter"/>
</dbReference>
<reference evidence="3 4" key="1">
    <citation type="submission" date="2017-03" db="EMBL/GenBank/DDBJ databases">
        <title>Genomes of endolithic fungi from Antarctica.</title>
        <authorList>
            <person name="Coleine C."/>
            <person name="Masonjones S."/>
            <person name="Stajich J.E."/>
        </authorList>
    </citation>
    <scope>NUCLEOTIDE SEQUENCE [LARGE SCALE GENOMIC DNA]</scope>
    <source>
        <strain evidence="3 4">CCFEE 5311</strain>
    </source>
</reference>
<evidence type="ECO:0000313" key="5">
    <source>
        <dbReference type="Proteomes" id="UP001175353"/>
    </source>
</evidence>
<organism evidence="3 4">
    <name type="scientific">Friedmanniomyces endolithicus</name>
    <dbReference type="NCBI Taxonomy" id="329885"/>
    <lineage>
        <taxon>Eukaryota</taxon>
        <taxon>Fungi</taxon>
        <taxon>Dikarya</taxon>
        <taxon>Ascomycota</taxon>
        <taxon>Pezizomycotina</taxon>
        <taxon>Dothideomycetes</taxon>
        <taxon>Dothideomycetidae</taxon>
        <taxon>Mycosphaerellales</taxon>
        <taxon>Teratosphaeriaceae</taxon>
        <taxon>Friedmanniomyces</taxon>
    </lineage>
</organism>
<accession>A0A4U0V640</accession>
<dbReference type="GO" id="GO:0001181">
    <property type="term" value="F:RNA polymerase I general transcription initiation factor activity"/>
    <property type="evidence" value="ECO:0007669"/>
    <property type="project" value="InterPro"/>
</dbReference>
<dbReference type="Pfam" id="PF04090">
    <property type="entry name" value="Rrn11"/>
    <property type="match status" value="1"/>
</dbReference>
<dbReference type="PANTHER" id="PTHR28244">
    <property type="entry name" value="RNA POLYMERASE I-SPECIFIC TRANSCRIPTION INITIATION FACTOR RRN11"/>
    <property type="match status" value="1"/>
</dbReference>
<evidence type="ECO:0000313" key="2">
    <source>
        <dbReference type="EMBL" id="KAK0964346.1"/>
    </source>
</evidence>
<sequence>MSIYDPVYRPPRGQRSFLARQQQTNRKRKRTDRQLDISDNEDSDTKARSSPPPEATPRTASTAFHHPVNRTDPHHVAGHSRQAPLPPLPYPHAPLKTRENSVSVADELAAFNPPLYVSKAILDDQISSLKRRHVDNLTTLLHACMLRGDWKRALRAWGLLLRTEIGGRAVDVRQQGRWGIGAELLMRRDAELPALPTPFDPEESDVPSFSDAGFKAARTYYERLILQYPHTPRTQHNVNALTFYPALFNIWIYEVQSRARHRRQEIGVEQAADIGSSEHITELNTAGAKTIADRKQELEEALSIADRMDELLVSPPYDSSAVLLYLRGMFGLWLADLYAGSSYAAGTDDEDSEHSDIIIAEEKERDRERALRSRGEASMYLKRAKAAGADVPASINALLESRGAMV</sequence>
<dbReference type="OrthoDB" id="2159786at2759"/>
<keyword evidence="5" id="KW-1185">Reference proteome</keyword>
<evidence type="ECO:0000313" key="4">
    <source>
        <dbReference type="Proteomes" id="UP000310066"/>
    </source>
</evidence>
<dbReference type="PANTHER" id="PTHR28244:SF1">
    <property type="entry name" value="RNA POLYMERASE I-SPECIFIC TRANSCRIPTION INITIATION FACTOR RRN11"/>
    <property type="match status" value="1"/>
</dbReference>
<evidence type="ECO:0000256" key="1">
    <source>
        <dbReference type="SAM" id="MobiDB-lite"/>
    </source>
</evidence>
<gene>
    <name evidence="3" type="ORF">B0A54_04768</name>
    <name evidence="2" type="ORF">LTR91_018521</name>
</gene>
<protein>
    <submittedName>
        <fullName evidence="3">Uncharacterized protein</fullName>
    </submittedName>
</protein>
<feature type="region of interest" description="Disordered" evidence="1">
    <location>
        <begin position="1"/>
        <end position="87"/>
    </location>
</feature>
<dbReference type="GO" id="GO:0001164">
    <property type="term" value="F:RNA polymerase I core promoter sequence-specific DNA binding"/>
    <property type="evidence" value="ECO:0007669"/>
    <property type="project" value="InterPro"/>
</dbReference>
<dbReference type="STRING" id="329885.A0A4U0V640"/>
<evidence type="ECO:0000313" key="3">
    <source>
        <dbReference type="EMBL" id="TKA44003.1"/>
    </source>
</evidence>
<dbReference type="EMBL" id="NAJP01000016">
    <property type="protein sequence ID" value="TKA44003.1"/>
    <property type="molecule type" value="Genomic_DNA"/>
</dbReference>
<proteinExistence type="predicted"/>